<reference evidence="1 2" key="1">
    <citation type="journal article" date="2020" name="G3 (Bethesda)">
        <title>Improved Reference Genome for Cyclotella cryptica CCMP332, a Model for Cell Wall Morphogenesis, Salinity Adaptation, and Lipid Production in Diatoms (Bacillariophyta).</title>
        <authorList>
            <person name="Roberts W.R."/>
            <person name="Downey K.M."/>
            <person name="Ruck E.C."/>
            <person name="Traller J.C."/>
            <person name="Alverson A.J."/>
        </authorList>
    </citation>
    <scope>NUCLEOTIDE SEQUENCE [LARGE SCALE GENOMIC DNA]</scope>
    <source>
        <strain evidence="1 2">CCMP332</strain>
    </source>
</reference>
<dbReference type="EMBL" id="JABMIG020000588">
    <property type="protein sequence ID" value="KAL3774499.1"/>
    <property type="molecule type" value="Genomic_DNA"/>
</dbReference>
<protein>
    <submittedName>
        <fullName evidence="1">Uncharacterized protein</fullName>
    </submittedName>
</protein>
<gene>
    <name evidence="1" type="ORF">HJC23_013458</name>
</gene>
<name>A0ABD3NEY2_9STRA</name>
<keyword evidence="2" id="KW-1185">Reference proteome</keyword>
<evidence type="ECO:0000313" key="2">
    <source>
        <dbReference type="Proteomes" id="UP001516023"/>
    </source>
</evidence>
<comment type="caution">
    <text evidence="1">The sequence shown here is derived from an EMBL/GenBank/DDBJ whole genome shotgun (WGS) entry which is preliminary data.</text>
</comment>
<accession>A0ABD3NEY2</accession>
<evidence type="ECO:0000313" key="1">
    <source>
        <dbReference type="EMBL" id="KAL3774499.1"/>
    </source>
</evidence>
<organism evidence="1 2">
    <name type="scientific">Cyclotella cryptica</name>
    <dbReference type="NCBI Taxonomy" id="29204"/>
    <lineage>
        <taxon>Eukaryota</taxon>
        <taxon>Sar</taxon>
        <taxon>Stramenopiles</taxon>
        <taxon>Ochrophyta</taxon>
        <taxon>Bacillariophyta</taxon>
        <taxon>Coscinodiscophyceae</taxon>
        <taxon>Thalassiosirophycidae</taxon>
        <taxon>Stephanodiscales</taxon>
        <taxon>Stephanodiscaceae</taxon>
        <taxon>Cyclotella</taxon>
    </lineage>
</organism>
<proteinExistence type="predicted"/>
<dbReference type="AlphaFoldDB" id="A0ABD3NEY2"/>
<dbReference type="Proteomes" id="UP001516023">
    <property type="component" value="Unassembled WGS sequence"/>
</dbReference>
<sequence length="96" mass="10864">MTVQKYFPSLSILSARLPSSCRHFYIDSDSTNITSIQIVQSNSAINVSSCYLHHSLSAADAAVFAHCFYRLGLYVLVEEQEYDELGEVLQFHLIEM</sequence>